<dbReference type="Gene3D" id="3.40.190.10">
    <property type="entry name" value="Periplasmic binding protein-like II"/>
    <property type="match status" value="2"/>
</dbReference>
<evidence type="ECO:0000256" key="4">
    <source>
        <dbReference type="SAM" id="SignalP"/>
    </source>
</evidence>
<reference evidence="6 7" key="1">
    <citation type="submission" date="2024-05" db="EMBL/GenBank/DDBJ databases">
        <title>Halomonas sp. SSM6 16S ribosomal RNA gene Genome sequencing and assembly.</title>
        <authorList>
            <person name="Yook S."/>
        </authorList>
    </citation>
    <scope>NUCLEOTIDE SEQUENCE [LARGE SCALE GENOMIC DNA]</scope>
    <source>
        <strain evidence="6 7">SSM6</strain>
    </source>
</reference>
<dbReference type="Pfam" id="PF09084">
    <property type="entry name" value="NMT1"/>
    <property type="match status" value="1"/>
</dbReference>
<dbReference type="PANTHER" id="PTHR30024">
    <property type="entry name" value="ALIPHATIC SULFONATES-BINDING PROTEIN-RELATED"/>
    <property type="match status" value="1"/>
</dbReference>
<dbReference type="PANTHER" id="PTHR30024:SF47">
    <property type="entry name" value="TAURINE-BINDING PERIPLASMIC PROTEIN"/>
    <property type="match status" value="1"/>
</dbReference>
<protein>
    <submittedName>
        <fullName evidence="6">ABC transporter substrate-binding protein</fullName>
    </submittedName>
</protein>
<evidence type="ECO:0000259" key="5">
    <source>
        <dbReference type="Pfam" id="PF09084"/>
    </source>
</evidence>
<feature type="signal peptide" evidence="4">
    <location>
        <begin position="1"/>
        <end position="29"/>
    </location>
</feature>
<accession>A0ABV1NFC0</accession>
<evidence type="ECO:0000313" key="6">
    <source>
        <dbReference type="EMBL" id="MEQ6917746.1"/>
    </source>
</evidence>
<gene>
    <name evidence="6" type="ORF">ABE960_09455</name>
</gene>
<dbReference type="SUPFAM" id="SSF53850">
    <property type="entry name" value="Periplasmic binding protein-like II"/>
    <property type="match status" value="1"/>
</dbReference>
<comment type="subcellular location">
    <subcellularLocation>
        <location evidence="1">Periplasm</location>
    </subcellularLocation>
</comment>
<evidence type="ECO:0000256" key="3">
    <source>
        <dbReference type="ARBA" id="ARBA00022729"/>
    </source>
</evidence>
<keyword evidence="7" id="KW-1185">Reference proteome</keyword>
<dbReference type="Proteomes" id="UP001442468">
    <property type="component" value="Unassembled WGS sequence"/>
</dbReference>
<comment type="similarity">
    <text evidence="2">Belongs to the bacterial solute-binding protein SsuA/TauA family.</text>
</comment>
<evidence type="ECO:0000256" key="2">
    <source>
        <dbReference type="ARBA" id="ARBA00010742"/>
    </source>
</evidence>
<sequence length="361" mass="39797">MKTMYFPSKKALIAKLLCASAMAFPGVSAAQEKEAINIGLNVSWPGFSFLEVARQKGLAGDHDLNLTIFEDPLGGHAALAAGQIDVYLSTAEYTPFAIERGTDTVLVSHLNISYGVDKVLIAKDMTAEDLKGQKVGAPQAYIGEILMGMWLDKEGLTTDDVEWVNLNADEAVGPVMSGDLAAAYMYEPWVTRVLENLDTAKIAADTAEPYYLDTGIFMDAMYMNKKFIEEQRQAAMDMVMARFDALQYWHDNTAEVNQLFSDYLQWPVADIESVVGTNGKYLDDGLYMLDFNETARICGALDGEPPHGIEQDSIIQSVTRTNEWWVKLGLMDEVQDAAKGVDCSLISDLVDSGYRQSMSAR</sequence>
<name>A0ABV1NFC0_9GAMM</name>
<comment type="caution">
    <text evidence="6">The sequence shown here is derived from an EMBL/GenBank/DDBJ whole genome shotgun (WGS) entry which is preliminary data.</text>
</comment>
<dbReference type="InterPro" id="IPR015168">
    <property type="entry name" value="SsuA/THI5"/>
</dbReference>
<organism evidence="6 7">
    <name type="scientific">Halomonas aquatica</name>
    <dbReference type="NCBI Taxonomy" id="3151123"/>
    <lineage>
        <taxon>Bacteria</taxon>
        <taxon>Pseudomonadati</taxon>
        <taxon>Pseudomonadota</taxon>
        <taxon>Gammaproteobacteria</taxon>
        <taxon>Oceanospirillales</taxon>
        <taxon>Halomonadaceae</taxon>
        <taxon>Halomonas</taxon>
    </lineage>
</organism>
<feature type="chain" id="PRO_5046986326" evidence="4">
    <location>
        <begin position="30"/>
        <end position="361"/>
    </location>
</feature>
<proteinExistence type="inferred from homology"/>
<keyword evidence="3 4" id="KW-0732">Signal</keyword>
<evidence type="ECO:0000256" key="1">
    <source>
        <dbReference type="ARBA" id="ARBA00004418"/>
    </source>
</evidence>
<dbReference type="RefSeq" id="WP_349762016.1">
    <property type="nucleotide sequence ID" value="NZ_JBEGCJ010000004.1"/>
</dbReference>
<feature type="domain" description="SsuA/THI5-like" evidence="5">
    <location>
        <begin position="45"/>
        <end position="252"/>
    </location>
</feature>
<evidence type="ECO:0000313" key="7">
    <source>
        <dbReference type="Proteomes" id="UP001442468"/>
    </source>
</evidence>
<dbReference type="EMBL" id="JBEGCJ010000004">
    <property type="protein sequence ID" value="MEQ6917746.1"/>
    <property type="molecule type" value="Genomic_DNA"/>
</dbReference>